<dbReference type="AlphaFoldDB" id="A0A6V8P716"/>
<evidence type="ECO:0000256" key="5">
    <source>
        <dbReference type="SAM" id="Phobius"/>
    </source>
</evidence>
<keyword evidence="3 5" id="KW-1133">Transmembrane helix</keyword>
<evidence type="ECO:0000256" key="3">
    <source>
        <dbReference type="ARBA" id="ARBA00022989"/>
    </source>
</evidence>
<dbReference type="Pfam" id="PF13520">
    <property type="entry name" value="AA_permease_2"/>
    <property type="match status" value="1"/>
</dbReference>
<keyword evidence="2 5" id="KW-0812">Transmembrane</keyword>
<feature type="transmembrane region" description="Helical" evidence="5">
    <location>
        <begin position="326"/>
        <end position="345"/>
    </location>
</feature>
<comment type="caution">
    <text evidence="7">The sequence shown here is derived from an EMBL/GenBank/DDBJ whole genome shotgun (WGS) entry which is preliminary data.</text>
</comment>
<dbReference type="Proteomes" id="UP000591948">
    <property type="component" value="Unassembled WGS sequence"/>
</dbReference>
<dbReference type="GO" id="GO:0016020">
    <property type="term" value="C:membrane"/>
    <property type="evidence" value="ECO:0007669"/>
    <property type="project" value="UniProtKB-SubCell"/>
</dbReference>
<gene>
    <name evidence="7" type="ORF">HKBW3S33_01840</name>
</gene>
<dbReference type="Pfam" id="PF13487">
    <property type="entry name" value="HD_5"/>
    <property type="match status" value="1"/>
</dbReference>
<dbReference type="Gene3D" id="1.10.3210.10">
    <property type="entry name" value="Hypothetical protein af1432"/>
    <property type="match status" value="1"/>
</dbReference>
<dbReference type="EMBL" id="BLRY01000216">
    <property type="protein sequence ID" value="GFP28425.1"/>
    <property type="molecule type" value="Genomic_DNA"/>
</dbReference>
<evidence type="ECO:0000313" key="8">
    <source>
        <dbReference type="Proteomes" id="UP000591948"/>
    </source>
</evidence>
<dbReference type="PANTHER" id="PTHR43155:SF2">
    <property type="entry name" value="CYCLIC DI-GMP PHOSPHODIESTERASE PA4108"/>
    <property type="match status" value="1"/>
</dbReference>
<keyword evidence="4 5" id="KW-0472">Membrane</keyword>
<feature type="non-terminal residue" evidence="7">
    <location>
        <position position="348"/>
    </location>
</feature>
<evidence type="ECO:0000259" key="6">
    <source>
        <dbReference type="PROSITE" id="PS51832"/>
    </source>
</evidence>
<organism evidence="7 8">
    <name type="scientific">Candidatus Hakubella thermalkaliphila</name>
    <dbReference type="NCBI Taxonomy" id="2754717"/>
    <lineage>
        <taxon>Bacteria</taxon>
        <taxon>Bacillati</taxon>
        <taxon>Actinomycetota</taxon>
        <taxon>Actinomycetota incertae sedis</taxon>
        <taxon>Candidatus Hakubellales</taxon>
        <taxon>Candidatus Hakubellaceae</taxon>
        <taxon>Candidatus Hakubella</taxon>
    </lineage>
</organism>
<dbReference type="PROSITE" id="PS51832">
    <property type="entry name" value="HD_GYP"/>
    <property type="match status" value="1"/>
</dbReference>
<dbReference type="GO" id="GO:0022857">
    <property type="term" value="F:transmembrane transporter activity"/>
    <property type="evidence" value="ECO:0007669"/>
    <property type="project" value="InterPro"/>
</dbReference>
<feature type="transmembrane region" description="Helical" evidence="5">
    <location>
        <begin position="293"/>
        <end position="314"/>
    </location>
</feature>
<feature type="transmembrane region" description="Helical" evidence="5">
    <location>
        <begin position="226"/>
        <end position="244"/>
    </location>
</feature>
<comment type="subcellular location">
    <subcellularLocation>
        <location evidence="1">Membrane</location>
        <topology evidence="1">Multi-pass membrane protein</topology>
    </subcellularLocation>
</comment>
<proteinExistence type="predicted"/>
<dbReference type="PANTHER" id="PTHR43155">
    <property type="entry name" value="CYCLIC DI-GMP PHOSPHODIESTERASE PA4108-RELATED"/>
    <property type="match status" value="1"/>
</dbReference>
<dbReference type="InterPro" id="IPR003607">
    <property type="entry name" value="HD/PDEase_dom"/>
</dbReference>
<feature type="transmembrane region" description="Helical" evidence="5">
    <location>
        <begin position="110"/>
        <end position="132"/>
    </location>
</feature>
<protein>
    <submittedName>
        <fullName evidence="7">Putative two-component system response regulator</fullName>
    </submittedName>
</protein>
<evidence type="ECO:0000256" key="2">
    <source>
        <dbReference type="ARBA" id="ARBA00022692"/>
    </source>
</evidence>
<dbReference type="Gene3D" id="1.20.1740.10">
    <property type="entry name" value="Amino acid/polyamine transporter I"/>
    <property type="match status" value="1"/>
</dbReference>
<dbReference type="InterPro" id="IPR037522">
    <property type="entry name" value="HD_GYP_dom"/>
</dbReference>
<reference evidence="7 8" key="1">
    <citation type="journal article" date="2020" name="Front. Microbiol.">
        <title>Single-cell genomics of novel Actinobacteria with the Wood-Ljungdahl pathway discovered in a serpentinizing system.</title>
        <authorList>
            <person name="Merino N."/>
            <person name="Kawai M."/>
            <person name="Boyd E.S."/>
            <person name="Colman D.R."/>
            <person name="McGlynn S.E."/>
            <person name="Nealson K.H."/>
            <person name="Kurokawa K."/>
            <person name="Hongoh Y."/>
        </authorList>
    </citation>
    <scope>NUCLEOTIDE SEQUENCE [LARGE SCALE GENOMIC DNA]</scope>
    <source>
        <strain evidence="7 8">S33</strain>
    </source>
</reference>
<dbReference type="CDD" id="cd00077">
    <property type="entry name" value="HDc"/>
    <property type="match status" value="1"/>
</dbReference>
<evidence type="ECO:0000256" key="4">
    <source>
        <dbReference type="ARBA" id="ARBA00023136"/>
    </source>
</evidence>
<sequence length="348" mass="38649">MLQRRKRSLELPQLLEKIIRVILHHHERYNGQGYPDGLEGENIPLGARILAVADSFDALTSNRPHRPAKLPYNGLFSPQFSSEASLSALGLTKEKIASEVRGASDYKRNVLGMGGALVVTTILAIIFLALIAKTIGWEFYHAANFTFWAGTSPLPLFPYPGLLVAFITQNPVLQLWILLSLSLWFWGWSGTLFLSSSRVIFAAAFDRVLPEWMATVSPRFRTPTGALIVMTIPSIIVSLLYSYYPGFITLTLASTAVIAITYVGTTVAAIVLPYRKRELFNASPVSRYTIGGIPTITISGVIFLLFLLYNIYMWSVDTVYGLNSPLSAIYMLSLYILAIVLYFGFKGY</sequence>
<name>A0A6V8P716_9ACTN</name>
<evidence type="ECO:0000256" key="1">
    <source>
        <dbReference type="ARBA" id="ARBA00004141"/>
    </source>
</evidence>
<accession>A0A6V8P716</accession>
<feature type="domain" description="HD-GYP" evidence="6">
    <location>
        <begin position="1"/>
        <end position="108"/>
    </location>
</feature>
<feature type="transmembrane region" description="Helical" evidence="5">
    <location>
        <begin position="183"/>
        <end position="205"/>
    </location>
</feature>
<evidence type="ECO:0000313" key="7">
    <source>
        <dbReference type="EMBL" id="GFP28425.1"/>
    </source>
</evidence>
<dbReference type="SUPFAM" id="SSF109604">
    <property type="entry name" value="HD-domain/PDEase-like"/>
    <property type="match status" value="1"/>
</dbReference>
<dbReference type="InterPro" id="IPR002293">
    <property type="entry name" value="AA/rel_permease1"/>
</dbReference>
<keyword evidence="8" id="KW-1185">Reference proteome</keyword>
<feature type="transmembrane region" description="Helical" evidence="5">
    <location>
        <begin position="250"/>
        <end position="272"/>
    </location>
</feature>